<sequence length="371" mass="40745">MALDRLLNVARKEFSDHITSRRFVIILVLFLVISAIGMHTGIGYYNDMLESYNQQLQYMQELEVDSPYVNWMPEKPSIMLIFNSMMSYMTTLGGILAIAIGFDLVSKEKETRSLKTLLSHPLYRDEIINGKALGGVGALGFAMVLALAISLAMLLLFSIVPTLEEFAAILIFGAVSLGFLLAYFSIALMMSTVARESGNALIYTLVIFFAVSSLLPLLGTVAADVLVGDPPEPPEVGLIPTIVGRSVSATAGGGYFVSSASQSVVQVGSEDQVWREYEEELRNYIDKRMLISDLTTLISPQMNYYTIAMAVTNPQITATIDALYNSGMAPEETPGLAEALGRVWMNIAALIVFPSVFFAVTYVKFMRMDIR</sequence>
<dbReference type="STRING" id="2200.GCA_001571405_02234"/>
<feature type="transmembrane region" description="Helical" evidence="1">
    <location>
        <begin position="343"/>
        <end position="363"/>
    </location>
</feature>
<feature type="transmembrane region" description="Helical" evidence="1">
    <location>
        <begin position="78"/>
        <end position="105"/>
    </location>
</feature>
<dbReference type="Proteomes" id="UP000326500">
    <property type="component" value="Unassembled WGS sequence"/>
</dbReference>
<name>A0A1G9ART0_9EURY</name>
<keyword evidence="1" id="KW-1133">Transmembrane helix</keyword>
<evidence type="ECO:0000313" key="2">
    <source>
        <dbReference type="EMBL" id="SDK30059.1"/>
    </source>
</evidence>
<dbReference type="RefSeq" id="WP_066958813.1">
    <property type="nucleotide sequence ID" value="NZ_BCNX01000016.1"/>
</dbReference>
<protein>
    <submittedName>
        <fullName evidence="2">ABC-2 type transport system permease protein</fullName>
    </submittedName>
</protein>
<dbReference type="AlphaFoldDB" id="A0A1G9ART0"/>
<dbReference type="EMBL" id="FNFT01000007">
    <property type="protein sequence ID" value="SDK30059.1"/>
    <property type="molecule type" value="Genomic_DNA"/>
</dbReference>
<gene>
    <name evidence="2" type="ORF">SAMN04488571_1075</name>
</gene>
<dbReference type="GO" id="GO:0005886">
    <property type="term" value="C:plasma membrane"/>
    <property type="evidence" value="ECO:0007669"/>
    <property type="project" value="UniProtKB-SubCell"/>
</dbReference>
<dbReference type="OrthoDB" id="86287at2157"/>
<feature type="transmembrane region" description="Helical" evidence="1">
    <location>
        <begin position="200"/>
        <end position="223"/>
    </location>
</feature>
<feature type="transmembrane region" description="Helical" evidence="1">
    <location>
        <begin position="132"/>
        <end position="160"/>
    </location>
</feature>
<reference evidence="2 3" key="1">
    <citation type="submission" date="2016-10" db="EMBL/GenBank/DDBJ databases">
        <authorList>
            <person name="Varghese N."/>
            <person name="Submissions S."/>
        </authorList>
    </citation>
    <scope>NUCLEOTIDE SEQUENCE [LARGE SCALE GENOMIC DNA]</scope>
    <source>
        <strain evidence="2 3">DSM 2373</strain>
    </source>
</reference>
<keyword evidence="3" id="KW-1185">Reference proteome</keyword>
<evidence type="ECO:0000313" key="3">
    <source>
        <dbReference type="Proteomes" id="UP000326500"/>
    </source>
</evidence>
<feature type="transmembrane region" description="Helical" evidence="1">
    <location>
        <begin position="166"/>
        <end position="188"/>
    </location>
</feature>
<accession>A0A1G9ART0</accession>
<dbReference type="Pfam" id="PF12679">
    <property type="entry name" value="ABC2_membrane_2"/>
    <property type="match status" value="1"/>
</dbReference>
<dbReference type="PANTHER" id="PTHR43471:SF14">
    <property type="entry name" value="ABC-2 TYPE TRANSPORT SYSTEM PERMEASE PROTEIN"/>
    <property type="match status" value="1"/>
</dbReference>
<dbReference type="GO" id="GO:0140359">
    <property type="term" value="F:ABC-type transporter activity"/>
    <property type="evidence" value="ECO:0007669"/>
    <property type="project" value="InterPro"/>
</dbReference>
<evidence type="ECO:0000256" key="1">
    <source>
        <dbReference type="SAM" id="Phobius"/>
    </source>
</evidence>
<proteinExistence type="predicted"/>
<keyword evidence="1" id="KW-0472">Membrane</keyword>
<keyword evidence="1" id="KW-0812">Transmembrane</keyword>
<organism evidence="2 3">
    <name type="scientific">Methanoculleus thermophilus</name>
    <dbReference type="NCBI Taxonomy" id="2200"/>
    <lineage>
        <taxon>Archaea</taxon>
        <taxon>Methanobacteriati</taxon>
        <taxon>Methanobacteriota</taxon>
        <taxon>Stenosarchaea group</taxon>
        <taxon>Methanomicrobia</taxon>
        <taxon>Methanomicrobiales</taxon>
        <taxon>Methanomicrobiaceae</taxon>
        <taxon>Methanoculleus</taxon>
    </lineage>
</organism>
<feature type="transmembrane region" description="Helical" evidence="1">
    <location>
        <begin position="21"/>
        <end position="45"/>
    </location>
</feature>
<dbReference type="PANTHER" id="PTHR43471">
    <property type="entry name" value="ABC TRANSPORTER PERMEASE"/>
    <property type="match status" value="1"/>
</dbReference>